<evidence type="ECO:0000313" key="1">
    <source>
        <dbReference type="EMBL" id="GAU48608.1"/>
    </source>
</evidence>
<sequence>MRCDRQWRGRGATRVEGLRGATVGTVSIMFVQRNALQFMNVGQHELSLYSDILPVVGTIYFTDNYALMS</sequence>
<dbReference type="Proteomes" id="UP000242715">
    <property type="component" value="Unassembled WGS sequence"/>
</dbReference>
<accession>A0A2Z6NWU1</accession>
<organism evidence="1 2">
    <name type="scientific">Trifolium subterraneum</name>
    <name type="common">Subterranean clover</name>
    <dbReference type="NCBI Taxonomy" id="3900"/>
    <lineage>
        <taxon>Eukaryota</taxon>
        <taxon>Viridiplantae</taxon>
        <taxon>Streptophyta</taxon>
        <taxon>Embryophyta</taxon>
        <taxon>Tracheophyta</taxon>
        <taxon>Spermatophyta</taxon>
        <taxon>Magnoliopsida</taxon>
        <taxon>eudicotyledons</taxon>
        <taxon>Gunneridae</taxon>
        <taxon>Pentapetalae</taxon>
        <taxon>rosids</taxon>
        <taxon>fabids</taxon>
        <taxon>Fabales</taxon>
        <taxon>Fabaceae</taxon>
        <taxon>Papilionoideae</taxon>
        <taxon>50 kb inversion clade</taxon>
        <taxon>NPAAA clade</taxon>
        <taxon>Hologalegina</taxon>
        <taxon>IRL clade</taxon>
        <taxon>Trifolieae</taxon>
        <taxon>Trifolium</taxon>
    </lineage>
</organism>
<dbReference type="AlphaFoldDB" id="A0A2Z6NWU1"/>
<gene>
    <name evidence="1" type="ORF">TSUD_327210</name>
</gene>
<protein>
    <submittedName>
        <fullName evidence="1">Uncharacterized protein</fullName>
    </submittedName>
</protein>
<keyword evidence="2" id="KW-1185">Reference proteome</keyword>
<reference evidence="2" key="1">
    <citation type="journal article" date="2017" name="Front. Plant Sci.">
        <title>Climate Clever Clovers: New Paradigm to Reduce the Environmental Footprint of Ruminants by Breeding Low Methanogenic Forages Utilizing Haplotype Variation.</title>
        <authorList>
            <person name="Kaur P."/>
            <person name="Appels R."/>
            <person name="Bayer P.E."/>
            <person name="Keeble-Gagnere G."/>
            <person name="Wang J."/>
            <person name="Hirakawa H."/>
            <person name="Shirasawa K."/>
            <person name="Vercoe P."/>
            <person name="Stefanova K."/>
            <person name="Durmic Z."/>
            <person name="Nichols P."/>
            <person name="Revell C."/>
            <person name="Isobe S.N."/>
            <person name="Edwards D."/>
            <person name="Erskine W."/>
        </authorList>
    </citation>
    <scope>NUCLEOTIDE SEQUENCE [LARGE SCALE GENOMIC DNA]</scope>
    <source>
        <strain evidence="2">cv. Daliak</strain>
    </source>
</reference>
<dbReference type="EMBL" id="DF974447">
    <property type="protein sequence ID" value="GAU48608.1"/>
    <property type="molecule type" value="Genomic_DNA"/>
</dbReference>
<evidence type="ECO:0000313" key="2">
    <source>
        <dbReference type="Proteomes" id="UP000242715"/>
    </source>
</evidence>
<proteinExistence type="predicted"/>
<name>A0A2Z6NWU1_TRISU</name>